<protein>
    <submittedName>
        <fullName evidence="5">Plasmid mobilization system relaxase</fullName>
    </submittedName>
</protein>
<name>A0A4R2NRI2_9BACL</name>
<organism evidence="5 6">
    <name type="scientific">Scopulibacillus darangshiensis</name>
    <dbReference type="NCBI Taxonomy" id="442528"/>
    <lineage>
        <taxon>Bacteria</taxon>
        <taxon>Bacillati</taxon>
        <taxon>Bacillota</taxon>
        <taxon>Bacilli</taxon>
        <taxon>Bacillales</taxon>
        <taxon>Sporolactobacillaceae</taxon>
        <taxon>Scopulibacillus</taxon>
    </lineage>
</organism>
<evidence type="ECO:0000256" key="1">
    <source>
        <dbReference type="ARBA" id="ARBA00010873"/>
    </source>
</evidence>
<sequence>MSNGYYLFSCGTVNKSAQSVVAMASYRSDEKLYSTRDGMTKSFKSHNVKPESFILSPKNAPSWTTNRERLWNEVETFEKRDNARLARSILLGLPNDLTNDQQLELTKEYVQETFVDEGMVADVSIHRDDEQNPHAHILLTVREFNEKGEWEKKKSQRVPVLNDKGEQVYDDKGWRKTRSVKLNNWDSKETLLHWRGKWSEKLNEKAKIYDSDKTYSHKSYKDQNKTKKPTHHLTRNAYQLEEKEKNECEKNNKTYTPRTYYAKKNVEIKAYNKKYENVINLEEYKTEKEYKKYLDNVRREHHFDEEKIHATNLLVERAKGYIDYKVALNLYNNFHDERNKWSLKLERDESKINAEKKLYSSLLTAYKNNKNAVVQFGYSSNDFKNEVKADLLKLKNIEEKHTEEKGKFDELKKATEISLDYQKELTNLEFHSIYNRGYAKDYSIEEKYFVLDLLKKHNILIPSNKIKDEYQRQAVSNENISTYVPVWKQAKDTLTSIEIYNRSIRKFNNLNLNIIEPTKLKEETIKINSIKQLKSNYENYIEKIEPLLDQDIREKISPDINCAVIDINVKVALLEGYSKLNEQEKLFLDVNEFIKDIQEQEEFKQQEAANKSNENGNDDEKEIYNNISDRSSNIVDGLTSLLDELQKDNENGNGQSVKRDRTKLRRRRSENGMEL</sequence>
<feature type="region of interest" description="Disordered" evidence="3">
    <location>
        <begin position="644"/>
        <end position="675"/>
    </location>
</feature>
<evidence type="ECO:0000313" key="6">
    <source>
        <dbReference type="Proteomes" id="UP000295416"/>
    </source>
</evidence>
<dbReference type="Proteomes" id="UP000295416">
    <property type="component" value="Unassembled WGS sequence"/>
</dbReference>
<proteinExistence type="inferred from homology"/>
<comment type="similarity">
    <text evidence="1">Belongs to the MobA/MobL family.</text>
</comment>
<accession>A0A4R2NRI2</accession>
<dbReference type="InterPro" id="IPR005053">
    <property type="entry name" value="MobA_MobL"/>
</dbReference>
<evidence type="ECO:0000259" key="4">
    <source>
        <dbReference type="Pfam" id="PF03389"/>
    </source>
</evidence>
<dbReference type="Gene3D" id="3.30.930.30">
    <property type="match status" value="1"/>
</dbReference>
<evidence type="ECO:0000256" key="3">
    <source>
        <dbReference type="SAM" id="MobiDB-lite"/>
    </source>
</evidence>
<dbReference type="Pfam" id="PF03389">
    <property type="entry name" value="MobA_MobL"/>
    <property type="match status" value="1"/>
</dbReference>
<dbReference type="AlphaFoldDB" id="A0A4R2NRI2"/>
<gene>
    <name evidence="5" type="ORF">EV207_12520</name>
</gene>
<feature type="region of interest" description="Disordered" evidence="3">
    <location>
        <begin position="604"/>
        <end position="628"/>
    </location>
</feature>
<dbReference type="RefSeq" id="WP_132747019.1">
    <property type="nucleotide sequence ID" value="NZ_SLXK01000025.1"/>
</dbReference>
<keyword evidence="6" id="KW-1185">Reference proteome</keyword>
<reference evidence="5 6" key="1">
    <citation type="submission" date="2019-03" db="EMBL/GenBank/DDBJ databases">
        <title>Genomic Encyclopedia of Type Strains, Phase IV (KMG-IV): sequencing the most valuable type-strain genomes for metagenomic binning, comparative biology and taxonomic classification.</title>
        <authorList>
            <person name="Goeker M."/>
        </authorList>
    </citation>
    <scope>NUCLEOTIDE SEQUENCE [LARGE SCALE GENOMIC DNA]</scope>
    <source>
        <strain evidence="5 6">DSM 19377</strain>
    </source>
</reference>
<evidence type="ECO:0000313" key="5">
    <source>
        <dbReference type="EMBL" id="TCP24460.1"/>
    </source>
</evidence>
<keyword evidence="2" id="KW-0184">Conjugation</keyword>
<dbReference type="EMBL" id="SLXK01000025">
    <property type="protein sequence ID" value="TCP24460.1"/>
    <property type="molecule type" value="Genomic_DNA"/>
</dbReference>
<dbReference type="OrthoDB" id="1826980at2"/>
<comment type="caution">
    <text evidence="5">The sequence shown here is derived from an EMBL/GenBank/DDBJ whole genome shotgun (WGS) entry which is preliminary data.</text>
</comment>
<evidence type="ECO:0000256" key="2">
    <source>
        <dbReference type="ARBA" id="ARBA00022971"/>
    </source>
</evidence>
<feature type="domain" description="MobA/MobL protein" evidence="4">
    <location>
        <begin position="18"/>
        <end position="243"/>
    </location>
</feature>